<dbReference type="AlphaFoldDB" id="X0YTW3"/>
<dbReference type="InterPro" id="IPR023458">
    <property type="entry name" value="Met-tRNA_ligase_1"/>
</dbReference>
<dbReference type="InterPro" id="IPR009080">
    <property type="entry name" value="tRNAsynth_Ia_anticodon-bd"/>
</dbReference>
<comment type="caution">
    <text evidence="2">The sequence shown here is derived from an EMBL/GenBank/DDBJ whole genome shotgun (WGS) entry which is preliminary data.</text>
</comment>
<protein>
    <recommendedName>
        <fullName evidence="1">Methionyl-tRNA synthetase anticodon-binding domain-containing protein</fullName>
    </recommendedName>
</protein>
<gene>
    <name evidence="2" type="ORF">S01H1_77310</name>
</gene>
<name>X0YTW3_9ZZZZ</name>
<feature type="domain" description="Methionyl-tRNA synthetase anticodon-binding" evidence="1">
    <location>
        <begin position="18"/>
        <end position="162"/>
    </location>
</feature>
<dbReference type="GO" id="GO:0006431">
    <property type="term" value="P:methionyl-tRNA aminoacylation"/>
    <property type="evidence" value="ECO:0007669"/>
    <property type="project" value="TreeGrafter"/>
</dbReference>
<dbReference type="PANTHER" id="PTHR45765">
    <property type="entry name" value="METHIONINE--TRNA LIGASE"/>
    <property type="match status" value="1"/>
</dbReference>
<dbReference type="GO" id="GO:0004825">
    <property type="term" value="F:methionine-tRNA ligase activity"/>
    <property type="evidence" value="ECO:0007669"/>
    <property type="project" value="InterPro"/>
</dbReference>
<evidence type="ECO:0000313" key="2">
    <source>
        <dbReference type="EMBL" id="GAG50172.1"/>
    </source>
</evidence>
<feature type="non-terminal residue" evidence="2">
    <location>
        <position position="1"/>
    </location>
</feature>
<dbReference type="Pfam" id="PF19303">
    <property type="entry name" value="Anticodon_3"/>
    <property type="match status" value="1"/>
</dbReference>
<reference evidence="2" key="1">
    <citation type="journal article" date="2014" name="Front. Microbiol.">
        <title>High frequency of phylogenetically diverse reductive dehalogenase-homologous genes in deep subseafloor sedimentary metagenomes.</title>
        <authorList>
            <person name="Kawai M."/>
            <person name="Futagami T."/>
            <person name="Toyoda A."/>
            <person name="Takaki Y."/>
            <person name="Nishi S."/>
            <person name="Hori S."/>
            <person name="Arai W."/>
            <person name="Tsubouchi T."/>
            <person name="Morono Y."/>
            <person name="Uchiyama I."/>
            <person name="Ito T."/>
            <person name="Fujiyama A."/>
            <person name="Inagaki F."/>
            <person name="Takami H."/>
        </authorList>
    </citation>
    <scope>NUCLEOTIDE SEQUENCE</scope>
    <source>
        <strain evidence="2">Expedition CK06-06</strain>
    </source>
</reference>
<dbReference type="PANTHER" id="PTHR45765:SF1">
    <property type="entry name" value="METHIONINE--TRNA LIGASE, CYTOPLASMIC"/>
    <property type="match status" value="1"/>
</dbReference>
<evidence type="ECO:0000259" key="1">
    <source>
        <dbReference type="Pfam" id="PF19303"/>
    </source>
</evidence>
<dbReference type="CDD" id="cd07957">
    <property type="entry name" value="Anticodon_Ia_Met"/>
    <property type="match status" value="1"/>
</dbReference>
<proteinExistence type="predicted"/>
<dbReference type="GO" id="GO:0005524">
    <property type="term" value="F:ATP binding"/>
    <property type="evidence" value="ECO:0007669"/>
    <property type="project" value="InterPro"/>
</dbReference>
<dbReference type="Gene3D" id="1.10.730.10">
    <property type="entry name" value="Isoleucyl-tRNA Synthetase, Domain 1"/>
    <property type="match status" value="1"/>
</dbReference>
<dbReference type="GO" id="GO:0005829">
    <property type="term" value="C:cytosol"/>
    <property type="evidence" value="ECO:0007669"/>
    <property type="project" value="TreeGrafter"/>
</dbReference>
<dbReference type="InterPro" id="IPR041872">
    <property type="entry name" value="Anticodon_Met"/>
</dbReference>
<accession>X0YTW3</accession>
<sequence length="170" mass="18692">NLVHRVLTLAYRNFDGCVPPAGDVDAASKALLGKAEATLQTVDSLLHGCHFREAMREAMSLAQEANRYLDTKAPWKTIKGDRDSAATAISTVLGVICCLKTVLYPFLPFSSEKLHRLLGYEGSVEEEGWAFSLPPAGQRLAPPEHLFAKLDDKVIEEENNRLEERVLTAG</sequence>
<organism evidence="2">
    <name type="scientific">marine sediment metagenome</name>
    <dbReference type="NCBI Taxonomy" id="412755"/>
    <lineage>
        <taxon>unclassified sequences</taxon>
        <taxon>metagenomes</taxon>
        <taxon>ecological metagenomes</taxon>
    </lineage>
</organism>
<dbReference type="SUPFAM" id="SSF47323">
    <property type="entry name" value="Anticodon-binding domain of a subclass of class I aminoacyl-tRNA synthetases"/>
    <property type="match status" value="1"/>
</dbReference>
<dbReference type="EMBL" id="BARS01051951">
    <property type="protein sequence ID" value="GAG50172.1"/>
    <property type="molecule type" value="Genomic_DNA"/>
</dbReference>